<organism evidence="2">
    <name type="scientific">Zooxanthella nutricula</name>
    <dbReference type="NCBI Taxonomy" id="1333877"/>
    <lineage>
        <taxon>Eukaryota</taxon>
        <taxon>Sar</taxon>
        <taxon>Alveolata</taxon>
        <taxon>Dinophyceae</taxon>
        <taxon>Peridiniales</taxon>
        <taxon>Peridiniales incertae sedis</taxon>
        <taxon>Zooxanthella</taxon>
    </lineage>
</organism>
<keyword evidence="1" id="KW-1133">Transmembrane helix</keyword>
<gene>
    <name evidence="2" type="ORF">BRAN1462_LOCUS39623</name>
</gene>
<keyword evidence="1" id="KW-0812">Transmembrane</keyword>
<dbReference type="AlphaFoldDB" id="A0A7S2LGU8"/>
<accession>A0A7S2LGU8</accession>
<feature type="transmembrane region" description="Helical" evidence="1">
    <location>
        <begin position="349"/>
        <end position="370"/>
    </location>
</feature>
<reference evidence="2" key="1">
    <citation type="submission" date="2021-01" db="EMBL/GenBank/DDBJ databases">
        <authorList>
            <person name="Corre E."/>
            <person name="Pelletier E."/>
            <person name="Niang G."/>
            <person name="Scheremetjew M."/>
            <person name="Finn R."/>
            <person name="Kale V."/>
            <person name="Holt S."/>
            <person name="Cochrane G."/>
            <person name="Meng A."/>
            <person name="Brown T."/>
            <person name="Cohen L."/>
        </authorList>
    </citation>
    <scope>NUCLEOTIDE SEQUENCE</scope>
    <source>
        <strain evidence="2">RCC3387</strain>
    </source>
</reference>
<protein>
    <submittedName>
        <fullName evidence="2">Uncharacterized protein</fullName>
    </submittedName>
</protein>
<feature type="transmembrane region" description="Helical" evidence="1">
    <location>
        <begin position="91"/>
        <end position="111"/>
    </location>
</feature>
<proteinExistence type="predicted"/>
<dbReference type="EMBL" id="HBGW01062156">
    <property type="protein sequence ID" value="CAD9606066.1"/>
    <property type="molecule type" value="Transcribed_RNA"/>
</dbReference>
<sequence>MSSPRKSCESIFDRAKSIINGEDERPNAGEVRLCLHVSAAAEEHDEWFAFCFPRPIFEVFPSHVVNFEDIYRDIVSIVELLREFLQAVSCILVYIVSWRFVPLSAVVLVWMWCACTWPAYVLPTIWLWLALFLGLLRNDAWQAAMLVHARNAHLNDEGLRSMARFDDPGRMEIWLMRVIAAMGRGVSHAGRVHELASLLVRDGKPVMDFKDLVANLSAQPWLYHPSGRRRCHAGHTLAFLGAAPSDQTWRCQSPLGCRKFVDRIDRAQLRVCHYHCRTCGHSLCETCVARITRPPLWMGVPAEMIPDHLEVALAHIEEPLGRCRTSLELASRLASLPFQNTELGTRAACTVYVACAVAMLACFLVAWTPVGSLLHFGWRCGLVAACSASFLTHLPVFMKLPVYVRASHDFGISQHRRSMGPLSLRWAFFVADDADNGGATRPAHD</sequence>
<name>A0A7S2LGU8_9DINO</name>
<feature type="transmembrane region" description="Helical" evidence="1">
    <location>
        <begin position="117"/>
        <end position="136"/>
    </location>
</feature>
<keyword evidence="1" id="KW-0472">Membrane</keyword>
<feature type="transmembrane region" description="Helical" evidence="1">
    <location>
        <begin position="376"/>
        <end position="397"/>
    </location>
</feature>
<evidence type="ECO:0000313" key="2">
    <source>
        <dbReference type="EMBL" id="CAD9606066.1"/>
    </source>
</evidence>
<evidence type="ECO:0000256" key="1">
    <source>
        <dbReference type="SAM" id="Phobius"/>
    </source>
</evidence>